<evidence type="ECO:0000313" key="1">
    <source>
        <dbReference type="EMBL" id="KAK8192638.1"/>
    </source>
</evidence>
<keyword evidence="2" id="KW-1185">Reference proteome</keyword>
<dbReference type="Proteomes" id="UP001320706">
    <property type="component" value="Unassembled WGS sequence"/>
</dbReference>
<sequence length="83" mass="8771">MQPAALQHDAKGRVPGRLALACLAMAEHRRQLCHALGRPPPASILPAAGGQWAPIYGQSAGRPGRPGSPWVALDIAGKFRSER</sequence>
<organism evidence="1 2">
    <name type="scientific">Zalaria obscura</name>
    <dbReference type="NCBI Taxonomy" id="2024903"/>
    <lineage>
        <taxon>Eukaryota</taxon>
        <taxon>Fungi</taxon>
        <taxon>Dikarya</taxon>
        <taxon>Ascomycota</taxon>
        <taxon>Pezizomycotina</taxon>
        <taxon>Dothideomycetes</taxon>
        <taxon>Dothideomycetidae</taxon>
        <taxon>Dothideales</taxon>
        <taxon>Zalariaceae</taxon>
        <taxon>Zalaria</taxon>
    </lineage>
</organism>
<protein>
    <submittedName>
        <fullName evidence="1">Uncharacterized protein</fullName>
    </submittedName>
</protein>
<accession>A0ACC3S6F2</accession>
<evidence type="ECO:0000313" key="2">
    <source>
        <dbReference type="Proteomes" id="UP001320706"/>
    </source>
</evidence>
<name>A0ACC3S6F2_9PEZI</name>
<comment type="caution">
    <text evidence="1">The sequence shown here is derived from an EMBL/GenBank/DDBJ whole genome shotgun (WGS) entry which is preliminary data.</text>
</comment>
<proteinExistence type="predicted"/>
<reference evidence="1" key="1">
    <citation type="submission" date="2024-02" db="EMBL/GenBank/DDBJ databases">
        <title>Metagenome Assembled Genome of Zalaria obscura JY119.</title>
        <authorList>
            <person name="Vighnesh L."/>
            <person name="Jagadeeshwari U."/>
            <person name="Venkata Ramana C."/>
            <person name="Sasikala C."/>
        </authorList>
    </citation>
    <scope>NUCLEOTIDE SEQUENCE</scope>
    <source>
        <strain evidence="1">JY119</strain>
    </source>
</reference>
<dbReference type="EMBL" id="JAMKPW020000044">
    <property type="protein sequence ID" value="KAK8192638.1"/>
    <property type="molecule type" value="Genomic_DNA"/>
</dbReference>
<gene>
    <name evidence="1" type="ORF">M8818_007810</name>
</gene>